<dbReference type="PATRIC" id="fig|1216932.3.peg.512"/>
<dbReference type="EMBL" id="HG917868">
    <property type="protein sequence ID" value="CDM67693.1"/>
    <property type="molecule type" value="Genomic_DNA"/>
</dbReference>
<dbReference type="SUPFAM" id="SSF89550">
    <property type="entry name" value="PHP domain-like"/>
    <property type="match status" value="1"/>
</dbReference>
<dbReference type="SMART" id="SM00481">
    <property type="entry name" value="POLIIIAc"/>
    <property type="match status" value="1"/>
</dbReference>
<dbReference type="PANTHER" id="PTHR36928:SF1">
    <property type="entry name" value="PHOSPHATASE YCDX-RELATED"/>
    <property type="match status" value="1"/>
</dbReference>
<sequence>MRKYPVDLHTHTIISGHAYSTLLENIEACEEKGIEVYGVSDHAPAMPGGAPLFYFGNLKVIPRIIKGVTVLKGAEGNIIDYNGNIDLPTRVQKSIDYMIISFHDVCISPGTIEENTTAVIKAMDNPYVTILGHCGNPVFPLNYEEVVKKAKEKDIIIEINNSSLGGSRVGSLNNCTKVAELCKKYETKIILGSDSHFCTTIGEFEKCEEILKEVLIPEELIMNTYDKIINHLKNKGKLHDL</sequence>
<accession>W6RTS2</accession>
<protein>
    <submittedName>
        <fullName evidence="2">Putative phosphatase CLB_3435</fullName>
        <ecNumber evidence="2">3.1.3.-</ecNumber>
    </submittedName>
</protein>
<dbReference type="GO" id="GO:0042578">
    <property type="term" value="F:phosphoric ester hydrolase activity"/>
    <property type="evidence" value="ECO:0007669"/>
    <property type="project" value="TreeGrafter"/>
</dbReference>
<evidence type="ECO:0000313" key="3">
    <source>
        <dbReference type="Proteomes" id="UP000019426"/>
    </source>
</evidence>
<reference evidence="2 3" key="1">
    <citation type="submission" date="2013-11" db="EMBL/GenBank/DDBJ databases">
        <title>Complete genome sequence of Clostridum sp. M2/40.</title>
        <authorList>
            <person name="Wibberg D."/>
            <person name="Puehler A."/>
            <person name="Schlueter A."/>
        </authorList>
    </citation>
    <scope>NUCLEOTIDE SEQUENCE [LARGE SCALE GENOMIC DNA]</scope>
    <source>
        <strain evidence="3">M2/40</strain>
    </source>
</reference>
<dbReference type="InterPro" id="IPR016195">
    <property type="entry name" value="Pol/histidinol_Pase-like"/>
</dbReference>
<dbReference type="GO" id="GO:0005829">
    <property type="term" value="C:cytosol"/>
    <property type="evidence" value="ECO:0007669"/>
    <property type="project" value="TreeGrafter"/>
</dbReference>
<dbReference type="KEGG" id="clt:CM240_0528"/>
<dbReference type="InterPro" id="IPR004013">
    <property type="entry name" value="PHP_dom"/>
</dbReference>
<dbReference type="EC" id="3.1.3.-" evidence="2"/>
<dbReference type="Pfam" id="PF02811">
    <property type="entry name" value="PHP"/>
    <property type="match status" value="1"/>
</dbReference>
<dbReference type="STRING" id="1216932.CM240_0528"/>
<evidence type="ECO:0000313" key="2">
    <source>
        <dbReference type="EMBL" id="CDM67693.1"/>
    </source>
</evidence>
<dbReference type="GO" id="GO:0008270">
    <property type="term" value="F:zinc ion binding"/>
    <property type="evidence" value="ECO:0007669"/>
    <property type="project" value="TreeGrafter"/>
</dbReference>
<proteinExistence type="predicted"/>
<dbReference type="RefSeq" id="WP_044036190.1">
    <property type="nucleotide sequence ID" value="NZ_HG917868.1"/>
</dbReference>
<keyword evidence="2" id="KW-0378">Hydrolase</keyword>
<dbReference type="HOGENOM" id="CLU_061999_0_1_9"/>
<dbReference type="AlphaFoldDB" id="W6RTS2"/>
<gene>
    <name evidence="2" type="ORF">CM240_0528</name>
</gene>
<feature type="domain" description="Polymerase/histidinol phosphatase N-terminal" evidence="1">
    <location>
        <begin position="6"/>
        <end position="80"/>
    </location>
</feature>
<dbReference type="PANTHER" id="PTHR36928">
    <property type="entry name" value="PHOSPHATASE YCDX-RELATED"/>
    <property type="match status" value="1"/>
</dbReference>
<dbReference type="Gene3D" id="3.20.20.140">
    <property type="entry name" value="Metal-dependent hydrolases"/>
    <property type="match status" value="1"/>
</dbReference>
<organism evidence="2 3">
    <name type="scientific">Clostridium bornimense</name>
    <dbReference type="NCBI Taxonomy" id="1216932"/>
    <lineage>
        <taxon>Bacteria</taxon>
        <taxon>Bacillati</taxon>
        <taxon>Bacillota</taxon>
        <taxon>Clostridia</taxon>
        <taxon>Eubacteriales</taxon>
        <taxon>Clostridiaceae</taxon>
        <taxon>Clostridium</taxon>
    </lineage>
</organism>
<dbReference type="eggNOG" id="COG1387">
    <property type="taxonomic scope" value="Bacteria"/>
</dbReference>
<dbReference type="NCBIfam" id="NF006702">
    <property type="entry name" value="PRK09248.1"/>
    <property type="match status" value="1"/>
</dbReference>
<dbReference type="Proteomes" id="UP000019426">
    <property type="component" value="Chromosome M2/40_rep1"/>
</dbReference>
<dbReference type="InterPro" id="IPR050243">
    <property type="entry name" value="PHP_phosphatase"/>
</dbReference>
<name>W6RTS2_9CLOT</name>
<dbReference type="InterPro" id="IPR003141">
    <property type="entry name" value="Pol/His_phosphatase_N"/>
</dbReference>
<keyword evidence="3" id="KW-1185">Reference proteome</keyword>
<dbReference type="CDD" id="cd07437">
    <property type="entry name" value="PHP_HisPPase_Ycdx_like"/>
    <property type="match status" value="1"/>
</dbReference>
<dbReference type="OrthoDB" id="9808747at2"/>
<evidence type="ECO:0000259" key="1">
    <source>
        <dbReference type="SMART" id="SM00481"/>
    </source>
</evidence>